<evidence type="ECO:0000313" key="3">
    <source>
        <dbReference type="EMBL" id="GAN05193.1"/>
    </source>
</evidence>
<organism evidence="3">
    <name type="scientific">Mucor ambiguus</name>
    <dbReference type="NCBI Taxonomy" id="91626"/>
    <lineage>
        <taxon>Eukaryota</taxon>
        <taxon>Fungi</taxon>
        <taxon>Fungi incertae sedis</taxon>
        <taxon>Mucoromycota</taxon>
        <taxon>Mucoromycotina</taxon>
        <taxon>Mucoromycetes</taxon>
        <taxon>Mucorales</taxon>
        <taxon>Mucorineae</taxon>
        <taxon>Mucoraceae</taxon>
        <taxon>Mucor</taxon>
    </lineage>
</organism>
<keyword evidence="4" id="KW-1185">Reference proteome</keyword>
<protein>
    <submittedName>
        <fullName evidence="3">Uncharacterized protein</fullName>
    </submittedName>
</protein>
<feature type="signal peptide" evidence="2">
    <location>
        <begin position="1"/>
        <end position="23"/>
    </location>
</feature>
<evidence type="ECO:0000256" key="2">
    <source>
        <dbReference type="SAM" id="SignalP"/>
    </source>
</evidence>
<dbReference type="EMBL" id="DF836373">
    <property type="protein sequence ID" value="GAN05193.1"/>
    <property type="molecule type" value="Genomic_DNA"/>
</dbReference>
<dbReference type="Proteomes" id="UP000053815">
    <property type="component" value="Unassembled WGS sequence"/>
</dbReference>
<gene>
    <name evidence="3" type="ORF">MAM1_0084d04662</name>
</gene>
<keyword evidence="2" id="KW-0732">Signal</keyword>
<dbReference type="AlphaFoldDB" id="A0A0C9MT06"/>
<reference evidence="3" key="1">
    <citation type="submission" date="2014-09" db="EMBL/GenBank/DDBJ databases">
        <title>Draft genome sequence of an oleaginous Mucoromycotina fungus Mucor ambiguus NBRC6742.</title>
        <authorList>
            <person name="Takeda I."/>
            <person name="Yamane N."/>
            <person name="Morita T."/>
            <person name="Tamano K."/>
            <person name="Machida M."/>
            <person name="Baker S."/>
            <person name="Koike H."/>
        </authorList>
    </citation>
    <scope>NUCLEOTIDE SEQUENCE</scope>
    <source>
        <strain evidence="3">NBRC 6742</strain>
    </source>
</reference>
<accession>A0A0C9MT06</accession>
<feature type="region of interest" description="Disordered" evidence="1">
    <location>
        <begin position="61"/>
        <end position="82"/>
    </location>
</feature>
<evidence type="ECO:0000313" key="4">
    <source>
        <dbReference type="Proteomes" id="UP000053815"/>
    </source>
</evidence>
<sequence length="82" mass="8832">MHTHTFAAYVFIAINSLAAHAKAGIIGGNGNSQDNPTLQNQSGFFNIEINEIIGYHKASGEERPGLLGKRSLTCKPHGKNKK</sequence>
<proteinExistence type="predicted"/>
<dbReference type="OrthoDB" id="2211793at2759"/>
<feature type="chain" id="PRO_5002199971" evidence="2">
    <location>
        <begin position="24"/>
        <end position="82"/>
    </location>
</feature>
<evidence type="ECO:0000256" key="1">
    <source>
        <dbReference type="SAM" id="MobiDB-lite"/>
    </source>
</evidence>
<name>A0A0C9MT06_9FUNG</name>